<proteinExistence type="predicted"/>
<sequence length="86" mass="9390">MVPFLLLLAGSPSGQSVALPRLTPACTVTTCPPVHKRSPYRLAQDNPMPIDSKARAFADDGTYCAVVGDKYCRSKPRTLLRESIDR</sequence>
<dbReference type="GeneID" id="78526983"/>
<protein>
    <submittedName>
        <fullName evidence="1">DNA, contig: SP617</fullName>
    </submittedName>
</protein>
<name>A0A0C9M1I4_SPHPI</name>
<evidence type="ECO:0000313" key="2">
    <source>
        <dbReference type="Proteomes" id="UP000032025"/>
    </source>
</evidence>
<dbReference type="RefSeq" id="WP_007403734.1">
    <property type="nucleotide sequence ID" value="NZ_BBJS01000017.1"/>
</dbReference>
<gene>
    <name evidence="1" type="ORF">SP6_17_00420</name>
</gene>
<comment type="caution">
    <text evidence="1">The sequence shown here is derived from an EMBL/GenBank/DDBJ whole genome shotgun (WGS) entry which is preliminary data.</text>
</comment>
<organism evidence="1 2">
    <name type="scientific">Sphingomonas paucimobilis NBRC 13935</name>
    <dbReference type="NCBI Taxonomy" id="1219050"/>
    <lineage>
        <taxon>Bacteria</taxon>
        <taxon>Pseudomonadati</taxon>
        <taxon>Pseudomonadota</taxon>
        <taxon>Alphaproteobacteria</taxon>
        <taxon>Sphingomonadales</taxon>
        <taxon>Sphingomonadaceae</taxon>
        <taxon>Sphingomonas</taxon>
    </lineage>
</organism>
<reference evidence="1 2" key="1">
    <citation type="submission" date="2014-08" db="EMBL/GenBank/DDBJ databases">
        <title>Whole genome shotgun sequence of Sphingomonas paucimobilis NBRC 13935.</title>
        <authorList>
            <person name="Hosoyama A."/>
            <person name="Hashimoto M."/>
            <person name="Hosoyama Y."/>
            <person name="Noguchi M."/>
            <person name="Uohara A."/>
            <person name="Ohji S."/>
            <person name="Katano-Makiyama Y."/>
            <person name="Ichikawa N."/>
            <person name="Kimura A."/>
            <person name="Yamazoe A."/>
            <person name="Fujita N."/>
        </authorList>
    </citation>
    <scope>NUCLEOTIDE SEQUENCE [LARGE SCALE GENOMIC DNA]</scope>
    <source>
        <strain evidence="1 2">NBRC 13935</strain>
    </source>
</reference>
<accession>A0A0C9M1I4</accession>
<dbReference type="EMBL" id="BBJS01000017">
    <property type="protein sequence ID" value="GAN13325.1"/>
    <property type="molecule type" value="Genomic_DNA"/>
</dbReference>
<dbReference type="Proteomes" id="UP000032025">
    <property type="component" value="Unassembled WGS sequence"/>
</dbReference>
<dbReference type="AlphaFoldDB" id="A0A0C9M1I4"/>
<keyword evidence="2" id="KW-1185">Reference proteome</keyword>
<evidence type="ECO:0000313" key="1">
    <source>
        <dbReference type="EMBL" id="GAN13325.1"/>
    </source>
</evidence>